<keyword evidence="8" id="KW-1003">Cell membrane</keyword>
<dbReference type="RefSeq" id="WP_075058028.1">
    <property type="nucleotide sequence ID" value="NZ_CP012357.1"/>
</dbReference>
<evidence type="ECO:0000256" key="13">
    <source>
        <dbReference type="ARBA" id="ARBA00022989"/>
    </source>
</evidence>
<evidence type="ECO:0000256" key="8">
    <source>
        <dbReference type="ARBA" id="ARBA00022475"/>
    </source>
</evidence>
<dbReference type="OrthoDB" id="9799199at2"/>
<dbReference type="AlphaFoldDB" id="A0A0K1W186"/>
<comment type="subcellular location">
    <subcellularLocation>
        <location evidence="2">Cell membrane</location>
        <topology evidence="2">Multi-pass membrane protein</topology>
    </subcellularLocation>
</comment>
<dbReference type="PATRIC" id="fig|216942.3.peg.281"/>
<dbReference type="PANTHER" id="PTHR46382">
    <property type="entry name" value="PHOSPHATIDATE CYTIDYLYLTRANSFERASE"/>
    <property type="match status" value="1"/>
</dbReference>
<dbReference type="GO" id="GO:0005886">
    <property type="term" value="C:plasma membrane"/>
    <property type="evidence" value="ECO:0007669"/>
    <property type="project" value="UniProtKB-SubCell"/>
</dbReference>
<organism evidence="20 21">
    <name type="scientific">Spiroplasma litorale</name>
    <dbReference type="NCBI Taxonomy" id="216942"/>
    <lineage>
        <taxon>Bacteria</taxon>
        <taxon>Bacillati</taxon>
        <taxon>Mycoplasmatota</taxon>
        <taxon>Mollicutes</taxon>
        <taxon>Entomoplasmatales</taxon>
        <taxon>Spiroplasmataceae</taxon>
        <taxon>Spiroplasma</taxon>
    </lineage>
</organism>
<dbReference type="PANTHER" id="PTHR46382:SF1">
    <property type="entry name" value="PHOSPHATIDATE CYTIDYLYLTRANSFERASE"/>
    <property type="match status" value="1"/>
</dbReference>
<evidence type="ECO:0000256" key="10">
    <source>
        <dbReference type="ARBA" id="ARBA00022679"/>
    </source>
</evidence>
<comment type="pathway">
    <text evidence="3 18">Phospholipid metabolism; CDP-diacylglycerol biosynthesis; CDP-diacylglycerol from sn-glycerol 3-phosphate: step 3/3.</text>
</comment>
<evidence type="ECO:0000256" key="19">
    <source>
        <dbReference type="SAM" id="Phobius"/>
    </source>
</evidence>
<feature type="transmembrane region" description="Helical" evidence="19">
    <location>
        <begin position="63"/>
        <end position="83"/>
    </location>
</feature>
<evidence type="ECO:0000256" key="5">
    <source>
        <dbReference type="ARBA" id="ARBA00010185"/>
    </source>
</evidence>
<dbReference type="STRING" id="216942.SLITO_v1c02780"/>
<dbReference type="EMBL" id="CP012357">
    <property type="protein sequence ID" value="AKX33933.1"/>
    <property type="molecule type" value="Genomic_DNA"/>
</dbReference>
<evidence type="ECO:0000313" key="21">
    <source>
        <dbReference type="Proteomes" id="UP000067476"/>
    </source>
</evidence>
<evidence type="ECO:0000256" key="15">
    <source>
        <dbReference type="ARBA" id="ARBA00023136"/>
    </source>
</evidence>
<dbReference type="Proteomes" id="UP000067476">
    <property type="component" value="Chromosome"/>
</dbReference>
<reference evidence="20 21" key="1">
    <citation type="journal article" date="2015" name="Genome Announc.">
        <title>Complete Genome Sequence of Spiroplasma litorale TN-1T (DSM 21781), a Bacterium Isolated from a Green-Eyed Horsefly (Tabanus nigrovittatus).</title>
        <authorList>
            <person name="Lo W.S."/>
            <person name="Lai Y.C."/>
            <person name="Lien Y.W."/>
            <person name="Wang T.H."/>
            <person name="Kuo C.H."/>
        </authorList>
    </citation>
    <scope>NUCLEOTIDE SEQUENCE [LARGE SCALE GENOMIC DNA]</scope>
    <source>
        <strain evidence="20 21">TN-1</strain>
    </source>
</reference>
<keyword evidence="16" id="KW-0594">Phospholipid biosynthesis</keyword>
<evidence type="ECO:0000256" key="16">
    <source>
        <dbReference type="ARBA" id="ARBA00023209"/>
    </source>
</evidence>
<dbReference type="KEGG" id="sll:SLITO_v1c02780"/>
<evidence type="ECO:0000256" key="14">
    <source>
        <dbReference type="ARBA" id="ARBA00023098"/>
    </source>
</evidence>
<keyword evidence="11 18" id="KW-0812">Transmembrane</keyword>
<keyword evidence="17" id="KW-1208">Phospholipid metabolism</keyword>
<dbReference type="EC" id="2.7.7.41" evidence="6 18"/>
<gene>
    <name evidence="20" type="primary">cdsA</name>
    <name evidence="20" type="ORF">SLITO_v1c02780</name>
</gene>
<evidence type="ECO:0000256" key="17">
    <source>
        <dbReference type="ARBA" id="ARBA00023264"/>
    </source>
</evidence>
<keyword evidence="21" id="KW-1185">Reference proteome</keyword>
<protein>
    <recommendedName>
        <fullName evidence="7 18">Phosphatidate cytidylyltransferase</fullName>
        <ecNumber evidence="6 18">2.7.7.41</ecNumber>
    </recommendedName>
</protein>
<keyword evidence="13 19" id="KW-1133">Transmembrane helix</keyword>
<feature type="transmembrane region" description="Helical" evidence="19">
    <location>
        <begin position="203"/>
        <end position="221"/>
    </location>
</feature>
<dbReference type="InterPro" id="IPR000374">
    <property type="entry name" value="PC_trans"/>
</dbReference>
<evidence type="ECO:0000256" key="12">
    <source>
        <dbReference type="ARBA" id="ARBA00022695"/>
    </source>
</evidence>
<dbReference type="GO" id="GO:0004605">
    <property type="term" value="F:phosphatidate cytidylyltransferase activity"/>
    <property type="evidence" value="ECO:0007669"/>
    <property type="project" value="UniProtKB-EC"/>
</dbReference>
<dbReference type="Pfam" id="PF01148">
    <property type="entry name" value="CTP_transf_1"/>
    <property type="match status" value="1"/>
</dbReference>
<keyword evidence="10 18" id="KW-0808">Transferase</keyword>
<keyword evidence="12 18" id="KW-0548">Nucleotidyltransferase</keyword>
<comment type="similarity">
    <text evidence="5 18">Belongs to the CDS family.</text>
</comment>
<evidence type="ECO:0000256" key="4">
    <source>
        <dbReference type="ARBA" id="ARBA00005189"/>
    </source>
</evidence>
<sequence>MENNQKEDLVDKNQEVGSNRFKSSVAISNFKKRIITSIILLIFLLIYVSLGAIYTLLSELKNIEIAAYFLIFLTSIILILCQFEINSATNFKKWYFQLVIISISLIMFFYPININLYRNLSFYSLMSLGGWLSSWQLPLIIFLFFLILLLCVYLSKSKNYKGIIINFAITLMIVFAFKAFTIISLSRIDFGGKIVGRFSFNTIVWVWLIIIFNDSFAYLGGMRWGKTKLAPVISPKKTWEGAAIGLSCSFIFAITYALIFYFCNPVNKPLFEMMVFLGNNSKAGEIIVYVILSLLFPVIGLYGDLLFSYVKRLFNIKDYSNLLPGHGGLLDRLDSIIFALFILFIIIILGSSVF</sequence>
<proteinExistence type="inferred from homology"/>
<dbReference type="UniPathway" id="UPA00557">
    <property type="reaction ID" value="UER00614"/>
</dbReference>
<evidence type="ECO:0000256" key="3">
    <source>
        <dbReference type="ARBA" id="ARBA00005119"/>
    </source>
</evidence>
<keyword evidence="9" id="KW-0444">Lipid biosynthesis</keyword>
<feature type="transmembrane region" description="Helical" evidence="19">
    <location>
        <begin position="242"/>
        <end position="262"/>
    </location>
</feature>
<comment type="pathway">
    <text evidence="4">Lipid metabolism.</text>
</comment>
<feature type="transmembrane region" description="Helical" evidence="19">
    <location>
        <begin position="134"/>
        <end position="154"/>
    </location>
</feature>
<keyword evidence="15 19" id="KW-0472">Membrane</keyword>
<feature type="transmembrane region" description="Helical" evidence="19">
    <location>
        <begin position="336"/>
        <end position="353"/>
    </location>
</feature>
<accession>A0A0K1W186</accession>
<feature type="transmembrane region" description="Helical" evidence="19">
    <location>
        <begin position="34"/>
        <end position="57"/>
    </location>
</feature>
<name>A0A0K1W186_9MOLU</name>
<evidence type="ECO:0000256" key="11">
    <source>
        <dbReference type="ARBA" id="ARBA00022692"/>
    </source>
</evidence>
<evidence type="ECO:0000256" key="2">
    <source>
        <dbReference type="ARBA" id="ARBA00004651"/>
    </source>
</evidence>
<keyword evidence="14" id="KW-0443">Lipid metabolism</keyword>
<evidence type="ECO:0000256" key="1">
    <source>
        <dbReference type="ARBA" id="ARBA00001698"/>
    </source>
</evidence>
<feature type="transmembrane region" description="Helical" evidence="19">
    <location>
        <begin position="163"/>
        <end position="183"/>
    </location>
</feature>
<feature type="transmembrane region" description="Helical" evidence="19">
    <location>
        <begin position="95"/>
        <end position="114"/>
    </location>
</feature>
<evidence type="ECO:0000256" key="18">
    <source>
        <dbReference type="RuleBase" id="RU003938"/>
    </source>
</evidence>
<evidence type="ECO:0000256" key="9">
    <source>
        <dbReference type="ARBA" id="ARBA00022516"/>
    </source>
</evidence>
<evidence type="ECO:0000256" key="6">
    <source>
        <dbReference type="ARBA" id="ARBA00012487"/>
    </source>
</evidence>
<evidence type="ECO:0000256" key="7">
    <source>
        <dbReference type="ARBA" id="ARBA00019373"/>
    </source>
</evidence>
<dbReference type="PROSITE" id="PS01315">
    <property type="entry name" value="CDS"/>
    <property type="match status" value="1"/>
</dbReference>
<feature type="transmembrane region" description="Helical" evidence="19">
    <location>
        <begin position="286"/>
        <end position="307"/>
    </location>
</feature>
<comment type="catalytic activity">
    <reaction evidence="1 18">
        <text>a 1,2-diacyl-sn-glycero-3-phosphate + CTP + H(+) = a CDP-1,2-diacyl-sn-glycerol + diphosphate</text>
        <dbReference type="Rhea" id="RHEA:16229"/>
        <dbReference type="ChEBI" id="CHEBI:15378"/>
        <dbReference type="ChEBI" id="CHEBI:33019"/>
        <dbReference type="ChEBI" id="CHEBI:37563"/>
        <dbReference type="ChEBI" id="CHEBI:58332"/>
        <dbReference type="ChEBI" id="CHEBI:58608"/>
        <dbReference type="EC" id="2.7.7.41"/>
    </reaction>
</comment>
<evidence type="ECO:0000313" key="20">
    <source>
        <dbReference type="EMBL" id="AKX33933.1"/>
    </source>
</evidence>
<dbReference type="GO" id="GO:0016024">
    <property type="term" value="P:CDP-diacylglycerol biosynthetic process"/>
    <property type="evidence" value="ECO:0007669"/>
    <property type="project" value="UniProtKB-UniPathway"/>
</dbReference>